<dbReference type="GO" id="GO:0005634">
    <property type="term" value="C:nucleus"/>
    <property type="evidence" value="ECO:0007669"/>
    <property type="project" value="EnsemblPlants"/>
</dbReference>
<name>W1PTG1_AMBTC</name>
<dbReference type="SUPFAM" id="SSF50978">
    <property type="entry name" value="WD40 repeat-like"/>
    <property type="match status" value="1"/>
</dbReference>
<dbReference type="GO" id="GO:0009554">
    <property type="term" value="P:megasporogenesis"/>
    <property type="evidence" value="ECO:0007669"/>
    <property type="project" value="EnsemblPlants"/>
</dbReference>
<organism evidence="2 3">
    <name type="scientific">Amborella trichopoda</name>
    <dbReference type="NCBI Taxonomy" id="13333"/>
    <lineage>
        <taxon>Eukaryota</taxon>
        <taxon>Viridiplantae</taxon>
        <taxon>Streptophyta</taxon>
        <taxon>Embryophyta</taxon>
        <taxon>Tracheophyta</taxon>
        <taxon>Spermatophyta</taxon>
        <taxon>Magnoliopsida</taxon>
        <taxon>Amborellales</taxon>
        <taxon>Amborellaceae</taxon>
        <taxon>Amborella</taxon>
    </lineage>
</organism>
<feature type="region of interest" description="Disordered" evidence="1">
    <location>
        <begin position="1"/>
        <end position="24"/>
    </location>
</feature>
<dbReference type="EMBL" id="KI392812">
    <property type="protein sequence ID" value="ERN10575.1"/>
    <property type="molecule type" value="Genomic_DNA"/>
</dbReference>
<keyword evidence="3" id="KW-1185">Reference proteome</keyword>
<dbReference type="SUPFAM" id="SSF81383">
    <property type="entry name" value="F-box domain"/>
    <property type="match status" value="1"/>
</dbReference>
<reference evidence="3" key="1">
    <citation type="journal article" date="2013" name="Science">
        <title>The Amborella genome and the evolution of flowering plants.</title>
        <authorList>
            <consortium name="Amborella Genome Project"/>
        </authorList>
    </citation>
    <scope>NUCLEOTIDE SEQUENCE [LARGE SCALE GENOMIC DNA]</scope>
</reference>
<protein>
    <recommendedName>
        <fullName evidence="4">F-box domain-containing protein</fullName>
    </recommendedName>
</protein>
<dbReference type="Gramene" id="ERN10575">
    <property type="protein sequence ID" value="ERN10575"/>
    <property type="gene ID" value="AMTR_s00028p00089390"/>
</dbReference>
<dbReference type="OMA" id="WRIMVID"/>
<dbReference type="InterPro" id="IPR036047">
    <property type="entry name" value="F-box-like_dom_sf"/>
</dbReference>
<dbReference type="HOGENOM" id="CLU_614456_0_0_1"/>
<evidence type="ECO:0000256" key="1">
    <source>
        <dbReference type="SAM" id="MobiDB-lite"/>
    </source>
</evidence>
<feature type="compositionally biased region" description="Acidic residues" evidence="1">
    <location>
        <begin position="7"/>
        <end position="16"/>
    </location>
</feature>
<dbReference type="eggNOG" id="ENOG502QPKU">
    <property type="taxonomic scope" value="Eukaryota"/>
</dbReference>
<dbReference type="OrthoDB" id="760263at2759"/>
<dbReference type="GO" id="GO:0009908">
    <property type="term" value="P:flower development"/>
    <property type="evidence" value="ECO:0007669"/>
    <property type="project" value="EnsemblPlants"/>
</dbReference>
<dbReference type="KEGG" id="atr:18438749"/>
<dbReference type="Gene3D" id="1.20.1280.50">
    <property type="match status" value="1"/>
</dbReference>
<evidence type="ECO:0000313" key="2">
    <source>
        <dbReference type="EMBL" id="ERN10575.1"/>
    </source>
</evidence>
<dbReference type="PANTHER" id="PTHR19855:SF31">
    <property type="entry name" value="TRANSCRIPTIONAL REGULATOR STERILE APETALA"/>
    <property type="match status" value="1"/>
</dbReference>
<dbReference type="PANTHER" id="PTHR19855">
    <property type="entry name" value="WD40 REPEAT PROTEIN 12, 37"/>
    <property type="match status" value="1"/>
</dbReference>
<sequence>MSSSTENGEDSGEEEAVASTSRLETRRRVSASSAARLIASTNGVWPEPFVESLAVNVAMEAYNSVGPLAAGPALANLFMVCSTWRSVSTSETLWRVLCSNVWGFSTLTRASWRSEYAFRHRTASNFRNRQSRHFTLQLEPTSPASTPTCRRIGLSDRYLALGFLDGSVRAFDLRTRAHLGSYCPAHSDRLGPYSRAVSGLVIDNDRLVFALLDGNVYEGDISGWVFRRVLAGNVVDNGTCVDFNGNGRFWVGLFAGVPGRAVRVWDAVTEETLFVGGDLTDPDAVRGWRLLTEPHRTLGRVRVGAGGLVVACTESRVSVVFGAEDEIYESFGDFMVGCFDAHGERCLVVSRDEEATIRHLPDLNRTCEFEVEGVATNEALGCMNWTQGFVCSEGVIGTWDLRSGENLYHFREDLGEATAIVADDLHVAAVTTDALLHLWSFAAL</sequence>
<dbReference type="Gene3D" id="2.130.10.10">
    <property type="entry name" value="YVTN repeat-like/Quinoprotein amine dehydrogenase"/>
    <property type="match status" value="1"/>
</dbReference>
<gene>
    <name evidence="2" type="ORF">AMTR_s00028p00089390</name>
</gene>
<dbReference type="GO" id="GO:0046622">
    <property type="term" value="P:positive regulation of organ growth"/>
    <property type="evidence" value="ECO:0007669"/>
    <property type="project" value="EnsemblPlants"/>
</dbReference>
<dbReference type="Proteomes" id="UP000017836">
    <property type="component" value="Unassembled WGS sequence"/>
</dbReference>
<accession>W1PTG1</accession>
<evidence type="ECO:0000313" key="3">
    <source>
        <dbReference type="Proteomes" id="UP000017836"/>
    </source>
</evidence>
<proteinExistence type="predicted"/>
<dbReference type="AlphaFoldDB" id="W1PTG1"/>
<dbReference type="InterPro" id="IPR036322">
    <property type="entry name" value="WD40_repeat_dom_sf"/>
</dbReference>
<dbReference type="GO" id="GO:0030163">
    <property type="term" value="P:protein catabolic process"/>
    <property type="evidence" value="ECO:0007669"/>
    <property type="project" value="EnsemblPlants"/>
</dbReference>
<evidence type="ECO:0008006" key="4">
    <source>
        <dbReference type="Google" id="ProtNLM"/>
    </source>
</evidence>
<dbReference type="InterPro" id="IPR015943">
    <property type="entry name" value="WD40/YVTN_repeat-like_dom_sf"/>
</dbReference>